<evidence type="ECO:0000256" key="6">
    <source>
        <dbReference type="ARBA" id="ARBA00023136"/>
    </source>
</evidence>
<feature type="transmembrane region" description="Helical" evidence="7">
    <location>
        <begin position="69"/>
        <end position="91"/>
    </location>
</feature>
<dbReference type="AlphaFoldDB" id="A0AA41Q7T9"/>
<keyword evidence="2 7" id="KW-0813">Transport</keyword>
<keyword evidence="4 7" id="KW-0812">Transmembrane</keyword>
<keyword evidence="3" id="KW-1003">Cell membrane</keyword>
<accession>A0AA41Q7T9</accession>
<evidence type="ECO:0000313" key="10">
    <source>
        <dbReference type="EMBL" id="MCF2533078.1"/>
    </source>
</evidence>
<feature type="region of interest" description="Disordered" evidence="8">
    <location>
        <begin position="280"/>
        <end position="301"/>
    </location>
</feature>
<evidence type="ECO:0000256" key="2">
    <source>
        <dbReference type="ARBA" id="ARBA00022448"/>
    </source>
</evidence>
<comment type="caution">
    <text evidence="10">The sequence shown here is derived from an EMBL/GenBank/DDBJ whole genome shotgun (WGS) entry which is preliminary data.</text>
</comment>
<dbReference type="Pfam" id="PF00528">
    <property type="entry name" value="BPD_transp_1"/>
    <property type="match status" value="1"/>
</dbReference>
<proteinExistence type="inferred from homology"/>
<dbReference type="PANTHER" id="PTHR30614">
    <property type="entry name" value="MEMBRANE COMPONENT OF AMINO ACID ABC TRANSPORTER"/>
    <property type="match status" value="1"/>
</dbReference>
<gene>
    <name evidence="10" type="ORF">LZ495_38500</name>
</gene>
<feature type="transmembrane region" description="Helical" evidence="7">
    <location>
        <begin position="103"/>
        <end position="127"/>
    </location>
</feature>
<dbReference type="Gene3D" id="1.10.3720.10">
    <property type="entry name" value="MetI-like"/>
    <property type="match status" value="1"/>
</dbReference>
<dbReference type="InterPro" id="IPR000515">
    <property type="entry name" value="MetI-like"/>
</dbReference>
<dbReference type="InterPro" id="IPR010065">
    <property type="entry name" value="AA_ABC_transptr_permease_3TM"/>
</dbReference>
<dbReference type="NCBIfam" id="TIGR01726">
    <property type="entry name" value="HEQRo_perm_3TM"/>
    <property type="match status" value="1"/>
</dbReference>
<dbReference type="GO" id="GO:0043190">
    <property type="term" value="C:ATP-binding cassette (ABC) transporter complex"/>
    <property type="evidence" value="ECO:0007669"/>
    <property type="project" value="InterPro"/>
</dbReference>
<comment type="similarity">
    <text evidence="7">Belongs to the binding-protein-dependent transport system permease family.</text>
</comment>
<dbReference type="GO" id="GO:0022857">
    <property type="term" value="F:transmembrane transporter activity"/>
    <property type="evidence" value="ECO:0007669"/>
    <property type="project" value="InterPro"/>
</dbReference>
<feature type="domain" description="ABC transmembrane type-1" evidence="9">
    <location>
        <begin position="69"/>
        <end position="268"/>
    </location>
</feature>
<evidence type="ECO:0000256" key="1">
    <source>
        <dbReference type="ARBA" id="ARBA00004651"/>
    </source>
</evidence>
<evidence type="ECO:0000256" key="3">
    <source>
        <dbReference type="ARBA" id="ARBA00022475"/>
    </source>
</evidence>
<protein>
    <submittedName>
        <fullName evidence="10">Amino acid ABC transporter permease</fullName>
    </submittedName>
</protein>
<dbReference type="SUPFAM" id="SSF161098">
    <property type="entry name" value="MetI-like"/>
    <property type="match status" value="1"/>
</dbReference>
<keyword evidence="5 7" id="KW-1133">Transmembrane helix</keyword>
<dbReference type="PROSITE" id="PS50928">
    <property type="entry name" value="ABC_TM1"/>
    <property type="match status" value="1"/>
</dbReference>
<keyword evidence="6 7" id="KW-0472">Membrane</keyword>
<dbReference type="GO" id="GO:0006865">
    <property type="term" value="P:amino acid transport"/>
    <property type="evidence" value="ECO:0007669"/>
    <property type="project" value="TreeGrafter"/>
</dbReference>
<dbReference type="RefSeq" id="WP_235057847.1">
    <property type="nucleotide sequence ID" value="NZ_JAKFHA010000043.1"/>
</dbReference>
<dbReference type="InterPro" id="IPR035906">
    <property type="entry name" value="MetI-like_sf"/>
</dbReference>
<feature type="transmembrane region" description="Helical" evidence="7">
    <location>
        <begin position="21"/>
        <end position="40"/>
    </location>
</feature>
<dbReference type="PANTHER" id="PTHR30614:SF21">
    <property type="entry name" value="AMINO ACID ABC TRANSPORTER PERMEASE"/>
    <property type="match status" value="1"/>
</dbReference>
<evidence type="ECO:0000313" key="11">
    <source>
        <dbReference type="Proteomes" id="UP001165378"/>
    </source>
</evidence>
<dbReference type="EMBL" id="JAKFHA010000043">
    <property type="protein sequence ID" value="MCF2533078.1"/>
    <property type="molecule type" value="Genomic_DNA"/>
</dbReference>
<evidence type="ECO:0000256" key="5">
    <source>
        <dbReference type="ARBA" id="ARBA00022989"/>
    </source>
</evidence>
<dbReference type="InterPro" id="IPR043429">
    <property type="entry name" value="ArtM/GltK/GlnP/TcyL/YhdX-like"/>
</dbReference>
<name>A0AA41Q7T9_9ACTN</name>
<dbReference type="CDD" id="cd06261">
    <property type="entry name" value="TM_PBP2"/>
    <property type="match status" value="1"/>
</dbReference>
<organism evidence="10 11">
    <name type="scientific">Yinghuangia soli</name>
    <dbReference type="NCBI Taxonomy" id="2908204"/>
    <lineage>
        <taxon>Bacteria</taxon>
        <taxon>Bacillati</taxon>
        <taxon>Actinomycetota</taxon>
        <taxon>Actinomycetes</taxon>
        <taxon>Kitasatosporales</taxon>
        <taxon>Streptomycetaceae</taxon>
        <taxon>Yinghuangia</taxon>
    </lineage>
</organism>
<keyword evidence="11" id="KW-1185">Reference proteome</keyword>
<evidence type="ECO:0000259" key="9">
    <source>
        <dbReference type="PROSITE" id="PS50928"/>
    </source>
</evidence>
<evidence type="ECO:0000256" key="4">
    <source>
        <dbReference type="ARBA" id="ARBA00022692"/>
    </source>
</evidence>
<reference evidence="10" key="1">
    <citation type="submission" date="2022-01" db="EMBL/GenBank/DDBJ databases">
        <title>Genome-Based Taxonomic Classification of the Phylum Actinobacteria.</title>
        <authorList>
            <person name="Gao Y."/>
        </authorList>
    </citation>
    <scope>NUCLEOTIDE SEQUENCE</scope>
    <source>
        <strain evidence="10">KLBMP 8922</strain>
    </source>
</reference>
<sequence>MSQKATVLFDAPGPRARRRNTIIGVVGIALLIGALAYVVYKFDKTGQFESRKWEPFQYTGIQELILDGLYATLKAFALAVVFSLILGALLAAGRLSEHRVLRWAATAFVTFFRAMPLVIMIFFLYVAPAKLDAWPGFLDWIGDDVMWPLVIGLTLYNGTVQAETMRAGILAVPSGQSEAAYAIGMRKTQVMTVILLPQGIRAMLPSIISQMVVTLKDTSLGFLITYGELLYTAKQIGAVQDYGLPLIPAAIVIGTIYILICTLLSLFAVWLERFLSSSRQGKPPAIAAPGDGELQQAGATA</sequence>
<dbReference type="Proteomes" id="UP001165378">
    <property type="component" value="Unassembled WGS sequence"/>
</dbReference>
<evidence type="ECO:0000256" key="7">
    <source>
        <dbReference type="RuleBase" id="RU363032"/>
    </source>
</evidence>
<feature type="transmembrane region" description="Helical" evidence="7">
    <location>
        <begin position="246"/>
        <end position="271"/>
    </location>
</feature>
<comment type="subcellular location">
    <subcellularLocation>
        <location evidence="1 7">Cell membrane</location>
        <topology evidence="1 7">Multi-pass membrane protein</topology>
    </subcellularLocation>
</comment>
<evidence type="ECO:0000256" key="8">
    <source>
        <dbReference type="SAM" id="MobiDB-lite"/>
    </source>
</evidence>